<feature type="compositionally biased region" description="Basic and acidic residues" evidence="1">
    <location>
        <begin position="101"/>
        <end position="111"/>
    </location>
</feature>
<feature type="region of interest" description="Disordered" evidence="1">
    <location>
        <begin position="94"/>
        <end position="117"/>
    </location>
</feature>
<evidence type="ECO:0000256" key="1">
    <source>
        <dbReference type="SAM" id="MobiDB-lite"/>
    </source>
</evidence>
<evidence type="ECO:0000313" key="3">
    <source>
        <dbReference type="Proteomes" id="UP000053105"/>
    </source>
</evidence>
<gene>
    <name evidence="2" type="ORF">WN51_03871</name>
</gene>
<proteinExistence type="predicted"/>
<organism evidence="2 3">
    <name type="scientific">Melipona quadrifasciata</name>
    <dbReference type="NCBI Taxonomy" id="166423"/>
    <lineage>
        <taxon>Eukaryota</taxon>
        <taxon>Metazoa</taxon>
        <taxon>Ecdysozoa</taxon>
        <taxon>Arthropoda</taxon>
        <taxon>Hexapoda</taxon>
        <taxon>Insecta</taxon>
        <taxon>Pterygota</taxon>
        <taxon>Neoptera</taxon>
        <taxon>Endopterygota</taxon>
        <taxon>Hymenoptera</taxon>
        <taxon>Apocrita</taxon>
        <taxon>Aculeata</taxon>
        <taxon>Apoidea</taxon>
        <taxon>Anthophila</taxon>
        <taxon>Apidae</taxon>
        <taxon>Melipona</taxon>
    </lineage>
</organism>
<protein>
    <submittedName>
        <fullName evidence="2">Uncharacterized protein</fullName>
    </submittedName>
</protein>
<name>A0A0M9ADB1_9HYME</name>
<dbReference type="AlphaFoldDB" id="A0A0M9ADB1"/>
<evidence type="ECO:0000313" key="2">
    <source>
        <dbReference type="EMBL" id="KOX80809.1"/>
    </source>
</evidence>
<sequence>MYSGMETSTPGRRDGTGTFVVVEKEDLLGEEKKEEEDETKALEKARRNLHSIVRNSALDSPIPTPLAVTSTHVSRLTFLRMRYPAALLQKLVPSGRRRRANLVERKEEGRGTGRKNG</sequence>
<dbReference type="Proteomes" id="UP000053105">
    <property type="component" value="Unassembled WGS sequence"/>
</dbReference>
<reference evidence="2 3" key="1">
    <citation type="submission" date="2015-07" db="EMBL/GenBank/DDBJ databases">
        <title>The genome of Melipona quadrifasciata.</title>
        <authorList>
            <person name="Pan H."/>
            <person name="Kapheim K."/>
        </authorList>
    </citation>
    <scope>NUCLEOTIDE SEQUENCE [LARGE SCALE GENOMIC DNA]</scope>
    <source>
        <strain evidence="2">0111107301</strain>
        <tissue evidence="2">Whole body</tissue>
    </source>
</reference>
<accession>A0A0M9ADB1</accession>
<dbReference type="EMBL" id="KQ435697">
    <property type="protein sequence ID" value="KOX80809.1"/>
    <property type="molecule type" value="Genomic_DNA"/>
</dbReference>
<keyword evidence="3" id="KW-1185">Reference proteome</keyword>